<dbReference type="OrthoDB" id="5020006at2"/>
<dbReference type="PROSITE" id="PS51257">
    <property type="entry name" value="PROKAR_LIPOPROTEIN"/>
    <property type="match status" value="1"/>
</dbReference>
<name>A0A4Q7TYG0_9MICO</name>
<keyword evidence="2" id="KW-1185">Reference proteome</keyword>
<dbReference type="AlphaFoldDB" id="A0A4Q7TYG0"/>
<accession>A0A4Q7TYG0</accession>
<gene>
    <name evidence="1" type="ORF">EV139_1614</name>
</gene>
<proteinExistence type="predicted"/>
<dbReference type="Proteomes" id="UP000291832">
    <property type="component" value="Unassembled WGS sequence"/>
</dbReference>
<evidence type="ECO:0000313" key="2">
    <source>
        <dbReference type="Proteomes" id="UP000291832"/>
    </source>
</evidence>
<comment type="caution">
    <text evidence="1">The sequence shown here is derived from an EMBL/GenBank/DDBJ whole genome shotgun (WGS) entry which is preliminary data.</text>
</comment>
<evidence type="ECO:0000313" key="1">
    <source>
        <dbReference type="EMBL" id="RZT66185.1"/>
    </source>
</evidence>
<protein>
    <submittedName>
        <fullName evidence="1">Uncharacterized protein</fullName>
    </submittedName>
</protein>
<organism evidence="1 2">
    <name type="scientific">Leucobacter luti</name>
    <dbReference type="NCBI Taxonomy" id="340320"/>
    <lineage>
        <taxon>Bacteria</taxon>
        <taxon>Bacillati</taxon>
        <taxon>Actinomycetota</taxon>
        <taxon>Actinomycetes</taxon>
        <taxon>Micrococcales</taxon>
        <taxon>Microbacteriaceae</taxon>
        <taxon>Leucobacter</taxon>
    </lineage>
</organism>
<dbReference type="RefSeq" id="WP_130453794.1">
    <property type="nucleotide sequence ID" value="NZ_QYAG01000001.1"/>
</dbReference>
<reference evidence="1 2" key="1">
    <citation type="journal article" date="2015" name="Stand. Genomic Sci.">
        <title>Genomic Encyclopedia of Bacterial and Archaeal Type Strains, Phase III: the genomes of soil and plant-associated and newly described type strains.</title>
        <authorList>
            <person name="Whitman W.B."/>
            <person name="Woyke T."/>
            <person name="Klenk H.P."/>
            <person name="Zhou Y."/>
            <person name="Lilburn T.G."/>
            <person name="Beck B.J."/>
            <person name="De Vos P."/>
            <person name="Vandamme P."/>
            <person name="Eisen J.A."/>
            <person name="Garrity G."/>
            <person name="Hugenholtz P."/>
            <person name="Kyrpides N.C."/>
        </authorList>
    </citation>
    <scope>NUCLEOTIDE SEQUENCE [LARGE SCALE GENOMIC DNA]</scope>
    <source>
        <strain evidence="1 2">RF6</strain>
    </source>
</reference>
<sequence>MKASLLIVTTLGLAVVVGSLFSGCAQSPDQQSGTPPTALDALGAAKSQTQRHALAIARLLAAGREDAEVVQNPDGTLLECGESTLSWNGLTTVQLADGRGAETAVQALAASLDPAEYDIVADRSALGNSRIQATRRNHAENHIVVVAGPSTIRIASGSECFTLPEDTYPGGAW</sequence>
<dbReference type="EMBL" id="SHKI01000004">
    <property type="protein sequence ID" value="RZT66185.1"/>
    <property type="molecule type" value="Genomic_DNA"/>
</dbReference>